<evidence type="ECO:0000259" key="2">
    <source>
        <dbReference type="PROSITE" id="PS50853"/>
    </source>
</evidence>
<protein>
    <submittedName>
        <fullName evidence="3">Neuronal cell adhesion molecule</fullName>
    </submittedName>
</protein>
<dbReference type="Gene3D" id="2.60.40.10">
    <property type="entry name" value="Immunoglobulins"/>
    <property type="match status" value="2"/>
</dbReference>
<dbReference type="PANTHER" id="PTHR46708">
    <property type="entry name" value="TENASCIN"/>
    <property type="match status" value="1"/>
</dbReference>
<dbReference type="Proteomes" id="UP001174909">
    <property type="component" value="Unassembled WGS sequence"/>
</dbReference>
<dbReference type="SMART" id="SM00060">
    <property type="entry name" value="FN3"/>
    <property type="match status" value="1"/>
</dbReference>
<feature type="domain" description="Fibronectin type-III" evidence="2">
    <location>
        <begin position="102"/>
        <end position="198"/>
    </location>
</feature>
<comment type="caution">
    <text evidence="3">The sequence shown here is derived from an EMBL/GenBank/DDBJ whole genome shotgun (WGS) entry which is preliminary data.</text>
</comment>
<evidence type="ECO:0000256" key="1">
    <source>
        <dbReference type="ARBA" id="ARBA00022737"/>
    </source>
</evidence>
<evidence type="ECO:0000313" key="4">
    <source>
        <dbReference type="Proteomes" id="UP001174909"/>
    </source>
</evidence>
<reference evidence="3" key="1">
    <citation type="submission" date="2023-03" db="EMBL/GenBank/DDBJ databases">
        <authorList>
            <person name="Steffen K."/>
            <person name="Cardenas P."/>
        </authorList>
    </citation>
    <scope>NUCLEOTIDE SEQUENCE</scope>
</reference>
<dbReference type="CDD" id="cd00063">
    <property type="entry name" value="FN3"/>
    <property type="match status" value="1"/>
</dbReference>
<dbReference type="SUPFAM" id="SSF49265">
    <property type="entry name" value="Fibronectin type III"/>
    <property type="match status" value="1"/>
</dbReference>
<dbReference type="Pfam" id="PF00041">
    <property type="entry name" value="fn3"/>
    <property type="match status" value="1"/>
</dbReference>
<evidence type="ECO:0000313" key="3">
    <source>
        <dbReference type="EMBL" id="CAI8027398.1"/>
    </source>
</evidence>
<keyword evidence="1" id="KW-0677">Repeat</keyword>
<dbReference type="InterPro" id="IPR013783">
    <property type="entry name" value="Ig-like_fold"/>
</dbReference>
<keyword evidence="4" id="KW-1185">Reference proteome</keyword>
<accession>A0AA35WMX9</accession>
<dbReference type="AlphaFoldDB" id="A0AA35WMX9"/>
<proteinExistence type="predicted"/>
<feature type="non-terminal residue" evidence="3">
    <location>
        <position position="281"/>
    </location>
</feature>
<dbReference type="PROSITE" id="PS50853">
    <property type="entry name" value="FN3"/>
    <property type="match status" value="1"/>
</dbReference>
<dbReference type="PANTHER" id="PTHR46708:SF2">
    <property type="entry name" value="FIBRONECTIN TYPE-III DOMAIN-CONTAINING PROTEIN"/>
    <property type="match status" value="1"/>
</dbReference>
<dbReference type="InterPro" id="IPR036116">
    <property type="entry name" value="FN3_sf"/>
</dbReference>
<sequence length="281" mass="30033">PVPYSVCVFGSQVCFFTHARPGSFSFSGEKSEEDTCSSVARYEHADVHSAMDGGLRWQPRRLLLWIVVACGYLCSELASGSTGDVFFINQTTGGCGSEDRDVPGGVSVSAVTNSSATIHWDAVVVQSGASHVLGYQVIYWSKADTRYSGVNVTGLSSEQATLQNLHPYTSYLVAVRLRCSEGRVGVASPAFSFNTEAAEPTGKVVNLSVSLVGSGEHEATISWSPLSSGDWNGVPYGYYVYVFMYKQESMCGGAPIDQKPFKRLVPSPARSSPSLSCATVS</sequence>
<name>A0AA35WMX9_GEOBA</name>
<dbReference type="InterPro" id="IPR003961">
    <property type="entry name" value="FN3_dom"/>
</dbReference>
<organism evidence="3 4">
    <name type="scientific">Geodia barretti</name>
    <name type="common">Barrett's horny sponge</name>
    <dbReference type="NCBI Taxonomy" id="519541"/>
    <lineage>
        <taxon>Eukaryota</taxon>
        <taxon>Metazoa</taxon>
        <taxon>Porifera</taxon>
        <taxon>Demospongiae</taxon>
        <taxon>Heteroscleromorpha</taxon>
        <taxon>Tetractinellida</taxon>
        <taxon>Astrophorina</taxon>
        <taxon>Geodiidae</taxon>
        <taxon>Geodia</taxon>
    </lineage>
</organism>
<gene>
    <name evidence="3" type="ORF">GBAR_LOCUS15682</name>
</gene>
<dbReference type="InterPro" id="IPR050991">
    <property type="entry name" value="ECM_Regulatory_Proteins"/>
</dbReference>
<dbReference type="EMBL" id="CASHTH010002277">
    <property type="protein sequence ID" value="CAI8027398.1"/>
    <property type="molecule type" value="Genomic_DNA"/>
</dbReference>